<reference evidence="8" key="1">
    <citation type="submission" date="2021-01" db="UniProtKB">
        <authorList>
            <consortium name="EnsemblMetazoa"/>
        </authorList>
    </citation>
    <scope>IDENTIFICATION</scope>
</reference>
<dbReference type="Pfam" id="PF04148">
    <property type="entry name" value="Erv26"/>
    <property type="match status" value="1"/>
</dbReference>
<dbReference type="Proteomes" id="UP000594262">
    <property type="component" value="Unplaced"/>
</dbReference>
<organism evidence="8 9">
    <name type="scientific">Clytia hemisphaerica</name>
    <dbReference type="NCBI Taxonomy" id="252671"/>
    <lineage>
        <taxon>Eukaryota</taxon>
        <taxon>Metazoa</taxon>
        <taxon>Cnidaria</taxon>
        <taxon>Hydrozoa</taxon>
        <taxon>Hydroidolina</taxon>
        <taxon>Leptothecata</taxon>
        <taxon>Obeliida</taxon>
        <taxon>Clytiidae</taxon>
        <taxon>Clytia</taxon>
    </lineage>
</organism>
<evidence type="ECO:0000256" key="7">
    <source>
        <dbReference type="SAM" id="Phobius"/>
    </source>
</evidence>
<comment type="similarity">
    <text evidence="2">Belongs to the SVP26 family.</text>
</comment>
<evidence type="ECO:0000256" key="3">
    <source>
        <dbReference type="ARBA" id="ARBA00017877"/>
    </source>
</evidence>
<evidence type="ECO:0000256" key="2">
    <source>
        <dbReference type="ARBA" id="ARBA00008096"/>
    </source>
</evidence>
<evidence type="ECO:0000313" key="9">
    <source>
        <dbReference type="Proteomes" id="UP000594262"/>
    </source>
</evidence>
<keyword evidence="4 7" id="KW-0812">Transmembrane</keyword>
<dbReference type="PANTHER" id="PTHR13144">
    <property type="entry name" value="TEX261 PROTEIN"/>
    <property type="match status" value="1"/>
</dbReference>
<keyword evidence="5 7" id="KW-1133">Transmembrane helix</keyword>
<dbReference type="GO" id="GO:0005789">
    <property type="term" value="C:endoplasmic reticulum membrane"/>
    <property type="evidence" value="ECO:0007669"/>
    <property type="project" value="TreeGrafter"/>
</dbReference>
<dbReference type="PANTHER" id="PTHR13144:SF0">
    <property type="entry name" value="PROTEIN TEX261"/>
    <property type="match status" value="1"/>
</dbReference>
<feature type="transmembrane region" description="Helical" evidence="7">
    <location>
        <begin position="6"/>
        <end position="31"/>
    </location>
</feature>
<dbReference type="GO" id="GO:0030134">
    <property type="term" value="C:COPII-coated ER to Golgi transport vesicle"/>
    <property type="evidence" value="ECO:0007669"/>
    <property type="project" value="TreeGrafter"/>
</dbReference>
<dbReference type="GO" id="GO:0006888">
    <property type="term" value="P:endoplasmic reticulum to Golgi vesicle-mediated transport"/>
    <property type="evidence" value="ECO:0007669"/>
    <property type="project" value="InterPro"/>
</dbReference>
<evidence type="ECO:0000256" key="1">
    <source>
        <dbReference type="ARBA" id="ARBA00004141"/>
    </source>
</evidence>
<evidence type="ECO:0000256" key="5">
    <source>
        <dbReference type="ARBA" id="ARBA00022989"/>
    </source>
</evidence>
<dbReference type="GeneID" id="136802221"/>
<evidence type="ECO:0000313" key="8">
    <source>
        <dbReference type="EnsemblMetazoa" id="CLYHEMP020041.1"/>
    </source>
</evidence>
<dbReference type="EnsemblMetazoa" id="CLYHEMT020041.1">
    <property type="protein sequence ID" value="CLYHEMP020041.1"/>
    <property type="gene ID" value="CLYHEMG020041"/>
</dbReference>
<name>A0A7M5XCM4_9CNID</name>
<dbReference type="RefSeq" id="XP_066915040.1">
    <property type="nucleotide sequence ID" value="XM_067058939.1"/>
</dbReference>
<dbReference type="GO" id="GO:0000139">
    <property type="term" value="C:Golgi membrane"/>
    <property type="evidence" value="ECO:0007669"/>
    <property type="project" value="TreeGrafter"/>
</dbReference>
<protein>
    <recommendedName>
        <fullName evidence="3">Protein TEX261</fullName>
    </recommendedName>
</protein>
<dbReference type="InterPro" id="IPR007277">
    <property type="entry name" value="Svp26/Tex261"/>
</dbReference>
<sequence length="207" mass="23881">MWFMQLLSYVATIFHFIFCTLSLAAGLYYIAEAVEEYSSVAAKVIKYSIYFTTSIFGMLYLFEGFPLYLILIGLLSNVDYYILLNTFPYISISQPTFVIGSVMVLVNHYLAFQYFATVYYSFTEILAYFTICLWIVPFSFFVSLSINECVLPTTMQTMDAPSHQLGSNAPHDLFQRPRRSGLLGLFDMISEKKDKMKEDLFGRSKMF</sequence>
<comment type="subcellular location">
    <subcellularLocation>
        <location evidence="1">Membrane</location>
        <topology evidence="1">Multi-pass membrane protein</topology>
    </subcellularLocation>
</comment>
<feature type="transmembrane region" description="Helical" evidence="7">
    <location>
        <begin position="125"/>
        <end position="146"/>
    </location>
</feature>
<evidence type="ECO:0000256" key="4">
    <source>
        <dbReference type="ARBA" id="ARBA00022692"/>
    </source>
</evidence>
<dbReference type="OrthoDB" id="28257at2759"/>
<evidence type="ECO:0000256" key="6">
    <source>
        <dbReference type="ARBA" id="ARBA00023136"/>
    </source>
</evidence>
<dbReference type="AlphaFoldDB" id="A0A7M5XCM4"/>
<feature type="transmembrane region" description="Helical" evidence="7">
    <location>
        <begin position="43"/>
        <end position="61"/>
    </location>
</feature>
<dbReference type="GO" id="GO:0097020">
    <property type="term" value="F:COPII receptor activity"/>
    <property type="evidence" value="ECO:0007669"/>
    <property type="project" value="InterPro"/>
</dbReference>
<proteinExistence type="inferred from homology"/>
<accession>A0A7M5XCM4</accession>
<keyword evidence="6 7" id="KW-0472">Membrane</keyword>
<keyword evidence="9" id="KW-1185">Reference proteome</keyword>